<dbReference type="AlphaFoldDB" id="A0A9Q0YHH6"/>
<evidence type="ECO:0000313" key="3">
    <source>
        <dbReference type="Proteomes" id="UP001152320"/>
    </source>
</evidence>
<gene>
    <name evidence="2" type="ORF">HOLleu_43043</name>
</gene>
<reference evidence="2" key="1">
    <citation type="submission" date="2021-10" db="EMBL/GenBank/DDBJ databases">
        <title>Tropical sea cucumber genome reveals ecological adaptation and Cuvierian tubules defense mechanism.</title>
        <authorList>
            <person name="Chen T."/>
        </authorList>
    </citation>
    <scope>NUCLEOTIDE SEQUENCE</scope>
    <source>
        <strain evidence="2">Nanhai2018</strain>
        <tissue evidence="2">Muscle</tissue>
    </source>
</reference>
<feature type="domain" description="NACHT" evidence="1">
    <location>
        <begin position="96"/>
        <end position="216"/>
    </location>
</feature>
<dbReference type="Gene3D" id="3.40.50.300">
    <property type="entry name" value="P-loop containing nucleotide triphosphate hydrolases"/>
    <property type="match status" value="1"/>
</dbReference>
<keyword evidence="3" id="KW-1185">Reference proteome</keyword>
<proteinExistence type="predicted"/>
<dbReference type="PANTHER" id="PTHR46312:SF2">
    <property type="entry name" value="NUCLEOTIDE-BINDING OLIGOMERIZATION DOMAIN-CONTAINING PROTEIN 2-LIKE"/>
    <property type="match status" value="1"/>
</dbReference>
<evidence type="ECO:0000259" key="1">
    <source>
        <dbReference type="PROSITE" id="PS50837"/>
    </source>
</evidence>
<evidence type="ECO:0000313" key="2">
    <source>
        <dbReference type="EMBL" id="KAJ8018781.1"/>
    </source>
</evidence>
<dbReference type="SUPFAM" id="SSF52540">
    <property type="entry name" value="P-loop containing nucleoside triphosphate hydrolases"/>
    <property type="match status" value="1"/>
</dbReference>
<dbReference type="EMBL" id="JAIZAY010000192">
    <property type="protein sequence ID" value="KAJ8018781.1"/>
    <property type="molecule type" value="Genomic_DNA"/>
</dbReference>
<dbReference type="PANTHER" id="PTHR46312">
    <property type="entry name" value="NACHT DOMAIN-CONTAINING PROTEIN"/>
    <property type="match status" value="1"/>
</dbReference>
<dbReference type="OrthoDB" id="427518at2759"/>
<name>A0A9Q0YHH6_HOLLE</name>
<comment type="caution">
    <text evidence="2">The sequence shown here is derived from an EMBL/GenBank/DDBJ whole genome shotgun (WGS) entry which is preliminary data.</text>
</comment>
<dbReference type="InterPro" id="IPR027417">
    <property type="entry name" value="P-loop_NTPase"/>
</dbReference>
<protein>
    <recommendedName>
        <fullName evidence="1">NACHT domain-containing protein</fullName>
    </recommendedName>
</protein>
<organism evidence="2 3">
    <name type="scientific">Holothuria leucospilota</name>
    <name type="common">Black long sea cucumber</name>
    <name type="synonym">Mertensiothuria leucospilota</name>
    <dbReference type="NCBI Taxonomy" id="206669"/>
    <lineage>
        <taxon>Eukaryota</taxon>
        <taxon>Metazoa</taxon>
        <taxon>Echinodermata</taxon>
        <taxon>Eleutherozoa</taxon>
        <taxon>Echinozoa</taxon>
        <taxon>Holothuroidea</taxon>
        <taxon>Aspidochirotacea</taxon>
        <taxon>Aspidochirotida</taxon>
        <taxon>Holothuriidae</taxon>
        <taxon>Holothuria</taxon>
    </lineage>
</organism>
<dbReference type="Proteomes" id="UP001152320">
    <property type="component" value="Unassembled WGS sequence"/>
</dbReference>
<accession>A0A9Q0YHH6</accession>
<dbReference type="PROSITE" id="PS50837">
    <property type="entry name" value="NACHT"/>
    <property type="match status" value="1"/>
</dbReference>
<dbReference type="Pfam" id="PF05729">
    <property type="entry name" value="NACHT"/>
    <property type="match status" value="1"/>
</dbReference>
<sequence length="589" mass="68194">MNCSAVICRINISHFLTFYSAKTELFIAELKAVYENLCVTVIPVPFSRDEMYQVNDIFVECKLDFLIQSRQPRINEEWQPLESYREILTNSQLNSNRYIIEGDSGYGKTTLAIKMVDDWKNGSEESFFGKVKIIILIRLVQIGKTHSIFKAIKQFLLPHQSKLNIEDIQSVLRCNESVIIILDGFEEYLGKNDSTDVMRIIKAEMLEHVKVILTTRQFYLPTNMPPQTKRIRLNGFDKGTRNSYIEKVFSSDDINPSGDIKQKVKENHALEDLFQIPLFFVLFTHLSHDRRNITIFGSATSFFKHIISLFHNHTRNKIRTETLSKCKSYEKEHYKLDKLAFEVLNGTRDILWEKENICDELGCGFYDHYVNTGILVEQEVYFLNGSSNFAKTSSKILVRFCQRLFYEWYAAHHLSNLAIVQGRRLDPRHGNGQSNRNRPLGHSTDAETLKNVDPFDFQYVYRFASALNPTGAKHIYQYLSSVMGGDRFTKVCQLELQENFDQVITDVETLCSDGIVITKRHSNLGQRSTIQLLETASRHGVSFFEKDLTRLELRAVRFGKDSKCSLFCLQEKCIHFRGVQVLQIFGYIS</sequence>
<dbReference type="InterPro" id="IPR007111">
    <property type="entry name" value="NACHT_NTPase"/>
</dbReference>